<name>A0A0D0CVA0_9AGAM</name>
<dbReference type="PANTHER" id="PTHR46481:SF10">
    <property type="entry name" value="ZINC FINGER BED DOMAIN-CONTAINING PROTEIN 39"/>
    <property type="match status" value="1"/>
</dbReference>
<keyword evidence="5" id="KW-0539">Nucleus</keyword>
<keyword evidence="2" id="KW-0479">Metal-binding</keyword>
<evidence type="ECO:0000313" key="6">
    <source>
        <dbReference type="EMBL" id="KIK87432.1"/>
    </source>
</evidence>
<evidence type="ECO:0000256" key="5">
    <source>
        <dbReference type="ARBA" id="ARBA00023242"/>
    </source>
</evidence>
<dbReference type="InterPro" id="IPR012337">
    <property type="entry name" value="RNaseH-like_sf"/>
</dbReference>
<evidence type="ECO:0000256" key="1">
    <source>
        <dbReference type="ARBA" id="ARBA00004123"/>
    </source>
</evidence>
<keyword evidence="7" id="KW-1185">Reference proteome</keyword>
<dbReference type="AlphaFoldDB" id="A0A0D0CVA0"/>
<sequence length="375" mass="43297">MEHLERYAMAAEADPVGGTWKIQVIKNGNENCMWGKEVVQNSDGTEELQDIKLHNLQLLQDCETCWSSTHLMVDCLIELYAAVQTFLVFRKESKMQNLQLSQTEFQVINDIWQILLIPHRTQELLSAEKMPTISTTLPAYEVLVEVWQRLCLQLWELSHYIGVGISKINEYVQAGCKSHIYALAIIINPTSKMTWIKEHWLASDTNCVQEWMIEACCGLATLKSLRNLQRRTVTLPTLATTQNSSLSTPNMPNLMRSATTPHLTHQCSPSEAEKIATEDEQTDRLRSVVEQEFDRYLADGTDKSVDIVQYWDVLQVLKYVYKHKWLNFCSDWVAREEDYAIDGNVTEYVLHEMMSNNRIDELRDLLHSLHTTTRV</sequence>
<reference evidence="6 7" key="1">
    <citation type="submission" date="2014-04" db="EMBL/GenBank/DDBJ databases">
        <authorList>
            <consortium name="DOE Joint Genome Institute"/>
            <person name="Kuo A."/>
            <person name="Kohler A."/>
            <person name="Jargeat P."/>
            <person name="Nagy L.G."/>
            <person name="Floudas D."/>
            <person name="Copeland A."/>
            <person name="Barry K.W."/>
            <person name="Cichocki N."/>
            <person name="Veneault-Fourrey C."/>
            <person name="LaButti K."/>
            <person name="Lindquist E.A."/>
            <person name="Lipzen A."/>
            <person name="Lundell T."/>
            <person name="Morin E."/>
            <person name="Murat C."/>
            <person name="Sun H."/>
            <person name="Tunlid A."/>
            <person name="Henrissat B."/>
            <person name="Grigoriev I.V."/>
            <person name="Hibbett D.S."/>
            <person name="Martin F."/>
            <person name="Nordberg H.P."/>
            <person name="Cantor M.N."/>
            <person name="Hua S.X."/>
        </authorList>
    </citation>
    <scope>NUCLEOTIDE SEQUENCE [LARGE SCALE GENOMIC DNA]</scope>
    <source>
        <strain evidence="6 7">Ve08.2h10</strain>
    </source>
</reference>
<dbReference type="SUPFAM" id="SSF53098">
    <property type="entry name" value="Ribonuclease H-like"/>
    <property type="match status" value="1"/>
</dbReference>
<proteinExistence type="predicted"/>
<evidence type="ECO:0000256" key="4">
    <source>
        <dbReference type="ARBA" id="ARBA00022833"/>
    </source>
</evidence>
<dbReference type="EMBL" id="KN825544">
    <property type="protein sequence ID" value="KIK87432.1"/>
    <property type="molecule type" value="Genomic_DNA"/>
</dbReference>
<keyword evidence="3" id="KW-0863">Zinc-finger</keyword>
<dbReference type="Proteomes" id="UP000054538">
    <property type="component" value="Unassembled WGS sequence"/>
</dbReference>
<accession>A0A0D0CVA0</accession>
<dbReference type="HOGENOM" id="CLU_009123_6_4_1"/>
<dbReference type="OrthoDB" id="3172935at2759"/>
<dbReference type="InParanoid" id="A0A0D0CVA0"/>
<dbReference type="PANTHER" id="PTHR46481">
    <property type="entry name" value="ZINC FINGER BED DOMAIN-CONTAINING PROTEIN 4"/>
    <property type="match status" value="1"/>
</dbReference>
<dbReference type="GO" id="GO:0005634">
    <property type="term" value="C:nucleus"/>
    <property type="evidence" value="ECO:0007669"/>
    <property type="project" value="UniProtKB-SubCell"/>
</dbReference>
<evidence type="ECO:0000313" key="7">
    <source>
        <dbReference type="Proteomes" id="UP000054538"/>
    </source>
</evidence>
<keyword evidence="4" id="KW-0862">Zinc</keyword>
<evidence type="ECO:0000256" key="2">
    <source>
        <dbReference type="ARBA" id="ARBA00022723"/>
    </source>
</evidence>
<dbReference type="InterPro" id="IPR052035">
    <property type="entry name" value="ZnF_BED_domain_contain"/>
</dbReference>
<protein>
    <submittedName>
        <fullName evidence="6">Uncharacterized protein</fullName>
    </submittedName>
</protein>
<gene>
    <name evidence="6" type="ORF">PAXRUDRAFT_35370</name>
</gene>
<reference evidence="7" key="2">
    <citation type="submission" date="2015-01" db="EMBL/GenBank/DDBJ databases">
        <title>Evolutionary Origins and Diversification of the Mycorrhizal Mutualists.</title>
        <authorList>
            <consortium name="DOE Joint Genome Institute"/>
            <consortium name="Mycorrhizal Genomics Consortium"/>
            <person name="Kohler A."/>
            <person name="Kuo A."/>
            <person name="Nagy L.G."/>
            <person name="Floudas D."/>
            <person name="Copeland A."/>
            <person name="Barry K.W."/>
            <person name="Cichocki N."/>
            <person name="Veneault-Fourrey C."/>
            <person name="LaButti K."/>
            <person name="Lindquist E.A."/>
            <person name="Lipzen A."/>
            <person name="Lundell T."/>
            <person name="Morin E."/>
            <person name="Murat C."/>
            <person name="Riley R."/>
            <person name="Ohm R."/>
            <person name="Sun H."/>
            <person name="Tunlid A."/>
            <person name="Henrissat B."/>
            <person name="Grigoriev I.V."/>
            <person name="Hibbett D.S."/>
            <person name="Martin F."/>
        </authorList>
    </citation>
    <scope>NUCLEOTIDE SEQUENCE [LARGE SCALE GENOMIC DNA]</scope>
    <source>
        <strain evidence="7">Ve08.2h10</strain>
    </source>
</reference>
<comment type="subcellular location">
    <subcellularLocation>
        <location evidence="1">Nucleus</location>
    </subcellularLocation>
</comment>
<dbReference type="GO" id="GO:0008270">
    <property type="term" value="F:zinc ion binding"/>
    <property type="evidence" value="ECO:0007669"/>
    <property type="project" value="UniProtKB-KW"/>
</dbReference>
<evidence type="ECO:0000256" key="3">
    <source>
        <dbReference type="ARBA" id="ARBA00022771"/>
    </source>
</evidence>
<organism evidence="6 7">
    <name type="scientific">Paxillus rubicundulus Ve08.2h10</name>
    <dbReference type="NCBI Taxonomy" id="930991"/>
    <lineage>
        <taxon>Eukaryota</taxon>
        <taxon>Fungi</taxon>
        <taxon>Dikarya</taxon>
        <taxon>Basidiomycota</taxon>
        <taxon>Agaricomycotina</taxon>
        <taxon>Agaricomycetes</taxon>
        <taxon>Agaricomycetidae</taxon>
        <taxon>Boletales</taxon>
        <taxon>Paxilineae</taxon>
        <taxon>Paxillaceae</taxon>
        <taxon>Paxillus</taxon>
    </lineage>
</organism>